<dbReference type="GO" id="GO:0006281">
    <property type="term" value="P:DNA repair"/>
    <property type="evidence" value="ECO:0007669"/>
    <property type="project" value="TreeGrafter"/>
</dbReference>
<organism evidence="1">
    <name type="scientific">hydrothermal vent metagenome</name>
    <dbReference type="NCBI Taxonomy" id="652676"/>
    <lineage>
        <taxon>unclassified sequences</taxon>
        <taxon>metagenomes</taxon>
        <taxon>ecological metagenomes</taxon>
    </lineage>
</organism>
<reference evidence="1" key="1">
    <citation type="submission" date="2018-06" db="EMBL/GenBank/DDBJ databases">
        <authorList>
            <person name="Zhirakovskaya E."/>
        </authorList>
    </citation>
    <scope>NUCLEOTIDE SEQUENCE</scope>
</reference>
<feature type="non-terminal residue" evidence="1">
    <location>
        <position position="1"/>
    </location>
</feature>
<accession>A0A3B0WHF7</accession>
<name>A0A3B0WHF7_9ZZZZ</name>
<dbReference type="InterPro" id="IPR006439">
    <property type="entry name" value="HAD-SF_hydro_IA"/>
</dbReference>
<dbReference type="AlphaFoldDB" id="A0A3B0WHF7"/>
<dbReference type="InterPro" id="IPR036412">
    <property type="entry name" value="HAD-like_sf"/>
</dbReference>
<dbReference type="SUPFAM" id="SSF56784">
    <property type="entry name" value="HAD-like"/>
    <property type="match status" value="1"/>
</dbReference>
<dbReference type="EMBL" id="UOFF01000094">
    <property type="protein sequence ID" value="VAW55468.1"/>
    <property type="molecule type" value="Genomic_DNA"/>
</dbReference>
<dbReference type="Pfam" id="PF13242">
    <property type="entry name" value="Hydrolase_like"/>
    <property type="match status" value="1"/>
</dbReference>
<dbReference type="PANTHER" id="PTHR43434:SF24">
    <property type="entry name" value="HYDROLASE-RELATED"/>
    <property type="match status" value="1"/>
</dbReference>
<sequence length="94" mass="10687">HCFDITRSASETQSKPHPKMLEEILNEASLKATNALMIGDTVYDMEMAKNANMDRLGVSYGVHSKSRLMKYDPIGCINDIKQLNHFLQKYKTIP</sequence>
<dbReference type="PANTHER" id="PTHR43434">
    <property type="entry name" value="PHOSPHOGLYCOLATE PHOSPHATASE"/>
    <property type="match status" value="1"/>
</dbReference>
<dbReference type="NCBIfam" id="TIGR01549">
    <property type="entry name" value="HAD-SF-IA-v1"/>
    <property type="match status" value="1"/>
</dbReference>
<gene>
    <name evidence="1" type="ORF">MNBD_GAMMA07-1237</name>
</gene>
<evidence type="ECO:0000313" key="1">
    <source>
        <dbReference type="EMBL" id="VAW55468.1"/>
    </source>
</evidence>
<dbReference type="InterPro" id="IPR023214">
    <property type="entry name" value="HAD_sf"/>
</dbReference>
<dbReference type="GO" id="GO:0008967">
    <property type="term" value="F:phosphoglycolate phosphatase activity"/>
    <property type="evidence" value="ECO:0007669"/>
    <property type="project" value="TreeGrafter"/>
</dbReference>
<dbReference type="GO" id="GO:0005829">
    <property type="term" value="C:cytosol"/>
    <property type="evidence" value="ECO:0007669"/>
    <property type="project" value="TreeGrafter"/>
</dbReference>
<proteinExistence type="predicted"/>
<dbReference type="Gene3D" id="3.40.50.1000">
    <property type="entry name" value="HAD superfamily/HAD-like"/>
    <property type="match status" value="1"/>
</dbReference>
<protein>
    <submittedName>
        <fullName evidence="1">Similar to phosphoglycolate phosphatase, clustered with ribosomal large subunit pseudouridine synthase C</fullName>
    </submittedName>
</protein>
<dbReference type="InterPro" id="IPR050155">
    <property type="entry name" value="HAD-like_hydrolase_sf"/>
</dbReference>